<name>A0A9X3FAA6_9BACT</name>
<evidence type="ECO:0000313" key="3">
    <source>
        <dbReference type="Proteomes" id="UP001145087"/>
    </source>
</evidence>
<sequence length="255" mass="28989">MKKVNLLLLATLFTFSVFAQQDKGYVYLKNGSIIKGKYSYLENQQKLRIESSGNIWIFETDQIDSISTKRSHVFSEADQSLSGSKFFFRTELGVLAGNSENSQSAPFSISASANYRLTSLMSVGLGLGLEFFNETYTPVFANFEYKLRESSSTPYLFLKAGYQFPTEESNAIYYDVYPIWSSFAPWPGYYSQEGYDTRGGILVNPGVGYQQMITRGFGMNFAVGYQFHRLNYEGENDYSLDIDYNRLSIKIGIIF</sequence>
<organism evidence="2 3">
    <name type="scientific">Draconibacterium aestuarii</name>
    <dbReference type="NCBI Taxonomy" id="2998507"/>
    <lineage>
        <taxon>Bacteria</taxon>
        <taxon>Pseudomonadati</taxon>
        <taxon>Bacteroidota</taxon>
        <taxon>Bacteroidia</taxon>
        <taxon>Marinilabiliales</taxon>
        <taxon>Prolixibacteraceae</taxon>
        <taxon>Draconibacterium</taxon>
    </lineage>
</organism>
<feature type="signal peptide" evidence="1">
    <location>
        <begin position="1"/>
        <end position="19"/>
    </location>
</feature>
<protein>
    <recommendedName>
        <fullName evidence="4">Outer membrane protein beta-barrel domain-containing protein</fullName>
    </recommendedName>
</protein>
<dbReference type="AlphaFoldDB" id="A0A9X3FAA6"/>
<accession>A0A9X3FAA6</accession>
<keyword evidence="1" id="KW-0732">Signal</keyword>
<gene>
    <name evidence="2" type="ORF">OU798_14925</name>
</gene>
<keyword evidence="3" id="KW-1185">Reference proteome</keyword>
<feature type="chain" id="PRO_5040811161" description="Outer membrane protein beta-barrel domain-containing protein" evidence="1">
    <location>
        <begin position="20"/>
        <end position="255"/>
    </location>
</feature>
<dbReference type="Proteomes" id="UP001145087">
    <property type="component" value="Unassembled WGS sequence"/>
</dbReference>
<evidence type="ECO:0000313" key="2">
    <source>
        <dbReference type="EMBL" id="MCY1721646.1"/>
    </source>
</evidence>
<evidence type="ECO:0008006" key="4">
    <source>
        <dbReference type="Google" id="ProtNLM"/>
    </source>
</evidence>
<dbReference type="EMBL" id="JAPOHD010000028">
    <property type="protein sequence ID" value="MCY1721646.1"/>
    <property type="molecule type" value="Genomic_DNA"/>
</dbReference>
<evidence type="ECO:0000256" key="1">
    <source>
        <dbReference type="SAM" id="SignalP"/>
    </source>
</evidence>
<reference evidence="2" key="1">
    <citation type="submission" date="2022-11" db="EMBL/GenBank/DDBJ databases">
        <title>Marilongibacter aestuarii gen. nov., sp. nov., isolated from tidal flat sediment.</title>
        <authorList>
            <person name="Jiayan W."/>
        </authorList>
    </citation>
    <scope>NUCLEOTIDE SEQUENCE</scope>
    <source>
        <strain evidence="2">Z1-6</strain>
    </source>
</reference>
<dbReference type="RefSeq" id="WP_343333977.1">
    <property type="nucleotide sequence ID" value="NZ_JAPOHD010000028.1"/>
</dbReference>
<proteinExistence type="predicted"/>
<comment type="caution">
    <text evidence="2">The sequence shown here is derived from an EMBL/GenBank/DDBJ whole genome shotgun (WGS) entry which is preliminary data.</text>
</comment>